<evidence type="ECO:0000259" key="5">
    <source>
        <dbReference type="PROSITE" id="PS50931"/>
    </source>
</evidence>
<dbReference type="InterPro" id="IPR005119">
    <property type="entry name" value="LysR_subst-bd"/>
</dbReference>
<dbReference type="PRINTS" id="PR00039">
    <property type="entry name" value="HTHLYSR"/>
</dbReference>
<dbReference type="PANTHER" id="PTHR30537:SF17">
    <property type="entry name" value="LYSR-FAMILY REGULATORY PROTEIN"/>
    <property type="match status" value="1"/>
</dbReference>
<organism evidence="6 7">
    <name type="scientific">Duganella rivi</name>
    <dbReference type="NCBI Taxonomy" id="2666083"/>
    <lineage>
        <taxon>Bacteria</taxon>
        <taxon>Pseudomonadati</taxon>
        <taxon>Pseudomonadota</taxon>
        <taxon>Betaproteobacteria</taxon>
        <taxon>Burkholderiales</taxon>
        <taxon>Oxalobacteraceae</taxon>
        <taxon>Telluria group</taxon>
        <taxon>Duganella</taxon>
    </lineage>
</organism>
<dbReference type="GO" id="GO:0006351">
    <property type="term" value="P:DNA-templated transcription"/>
    <property type="evidence" value="ECO:0007669"/>
    <property type="project" value="TreeGrafter"/>
</dbReference>
<dbReference type="Pfam" id="PF03466">
    <property type="entry name" value="LysR_substrate"/>
    <property type="match status" value="1"/>
</dbReference>
<dbReference type="GO" id="GO:0003700">
    <property type="term" value="F:DNA-binding transcription factor activity"/>
    <property type="evidence" value="ECO:0007669"/>
    <property type="project" value="InterPro"/>
</dbReference>
<evidence type="ECO:0000256" key="2">
    <source>
        <dbReference type="ARBA" id="ARBA00023015"/>
    </source>
</evidence>
<dbReference type="RefSeq" id="WP_161012470.1">
    <property type="nucleotide sequence ID" value="NZ_WWCK01000001.1"/>
</dbReference>
<dbReference type="InterPro" id="IPR058163">
    <property type="entry name" value="LysR-type_TF_proteobact-type"/>
</dbReference>
<keyword evidence="4" id="KW-0804">Transcription</keyword>
<evidence type="ECO:0000256" key="1">
    <source>
        <dbReference type="ARBA" id="ARBA00009437"/>
    </source>
</evidence>
<evidence type="ECO:0000313" key="7">
    <source>
        <dbReference type="Proteomes" id="UP000450012"/>
    </source>
</evidence>
<dbReference type="FunFam" id="1.10.10.10:FF:000001">
    <property type="entry name" value="LysR family transcriptional regulator"/>
    <property type="match status" value="1"/>
</dbReference>
<dbReference type="CDD" id="cd08472">
    <property type="entry name" value="PBP2_CrgA_like_3"/>
    <property type="match status" value="1"/>
</dbReference>
<feature type="domain" description="HTH lysR-type" evidence="5">
    <location>
        <begin position="1"/>
        <end position="59"/>
    </location>
</feature>
<reference evidence="6 7" key="1">
    <citation type="submission" date="2019-12" db="EMBL/GenBank/DDBJ databases">
        <title>Novel species isolated from a subtropical stream in China.</title>
        <authorList>
            <person name="Lu H."/>
        </authorList>
    </citation>
    <scope>NUCLEOTIDE SEQUENCE [LARGE SCALE GENOMIC DNA]</scope>
    <source>
        <strain evidence="6 7">FT55W</strain>
    </source>
</reference>
<dbReference type="EMBL" id="WWCK01000001">
    <property type="protein sequence ID" value="MYM65900.1"/>
    <property type="molecule type" value="Genomic_DNA"/>
</dbReference>
<comment type="caution">
    <text evidence="6">The sequence shown here is derived from an EMBL/GenBank/DDBJ whole genome shotgun (WGS) entry which is preliminary data.</text>
</comment>
<dbReference type="GO" id="GO:0043565">
    <property type="term" value="F:sequence-specific DNA binding"/>
    <property type="evidence" value="ECO:0007669"/>
    <property type="project" value="TreeGrafter"/>
</dbReference>
<dbReference type="InterPro" id="IPR000847">
    <property type="entry name" value="LysR_HTH_N"/>
</dbReference>
<evidence type="ECO:0000256" key="4">
    <source>
        <dbReference type="ARBA" id="ARBA00023163"/>
    </source>
</evidence>
<accession>A0A7X4GMT2</accession>
<keyword evidence="2" id="KW-0805">Transcription regulation</keyword>
<dbReference type="PANTHER" id="PTHR30537">
    <property type="entry name" value="HTH-TYPE TRANSCRIPTIONAL REGULATOR"/>
    <property type="match status" value="1"/>
</dbReference>
<name>A0A7X4GMT2_9BURK</name>
<dbReference type="Proteomes" id="UP000450012">
    <property type="component" value="Unassembled WGS sequence"/>
</dbReference>
<evidence type="ECO:0000256" key="3">
    <source>
        <dbReference type="ARBA" id="ARBA00023125"/>
    </source>
</evidence>
<dbReference type="InterPro" id="IPR036390">
    <property type="entry name" value="WH_DNA-bd_sf"/>
</dbReference>
<dbReference type="SUPFAM" id="SSF53850">
    <property type="entry name" value="Periplasmic binding protein-like II"/>
    <property type="match status" value="1"/>
</dbReference>
<dbReference type="SUPFAM" id="SSF46785">
    <property type="entry name" value="Winged helix' DNA-binding domain"/>
    <property type="match status" value="1"/>
</dbReference>
<gene>
    <name evidence="6" type="ORF">GTP45_03495</name>
</gene>
<dbReference type="AlphaFoldDB" id="A0A7X4GMT2"/>
<dbReference type="Gene3D" id="3.40.190.290">
    <property type="match status" value="1"/>
</dbReference>
<protein>
    <submittedName>
        <fullName evidence="6">LysR family transcriptional regulator</fullName>
    </submittedName>
</protein>
<dbReference type="InterPro" id="IPR036388">
    <property type="entry name" value="WH-like_DNA-bd_sf"/>
</dbReference>
<dbReference type="Pfam" id="PF00126">
    <property type="entry name" value="HTH_1"/>
    <property type="match status" value="1"/>
</dbReference>
<evidence type="ECO:0000313" key="6">
    <source>
        <dbReference type="EMBL" id="MYM65900.1"/>
    </source>
</evidence>
<comment type="similarity">
    <text evidence="1">Belongs to the LysR transcriptional regulatory family.</text>
</comment>
<proteinExistence type="inferred from homology"/>
<sequence>MDRFDTLLAFVRVVEAGSFTKAAQTLHMSKTTVSQLVQQLEARLQVKLLTRTTRQVKVTAEGAAYYDRVVRVLGDLEDADTDLAGELAAPRGRLRIDVPTPFARFILMPALPDFHQRYPAIQIDMGVSDRNIDVIGENVDCVVRGGEITALSLVAKHIGNLQLGLYAAPDYLCRAGTPQHPIDIESEEHRIVGFLRSSSGTVSAAKMHRDGEEPIQINGRYVVAADDGNAYLAAGLAGMGILWLPRYMAEPHAARGELTPLLEDWSIDPMPMYLAYPQNRHISAKLRVFMAWIDELMAKL</sequence>
<dbReference type="Gene3D" id="1.10.10.10">
    <property type="entry name" value="Winged helix-like DNA-binding domain superfamily/Winged helix DNA-binding domain"/>
    <property type="match status" value="1"/>
</dbReference>
<keyword evidence="7" id="KW-1185">Reference proteome</keyword>
<dbReference type="PROSITE" id="PS50931">
    <property type="entry name" value="HTH_LYSR"/>
    <property type="match status" value="1"/>
</dbReference>
<keyword evidence="3" id="KW-0238">DNA-binding</keyword>